<evidence type="ECO:0000313" key="1">
    <source>
        <dbReference type="EMBL" id="MFC7598507.1"/>
    </source>
</evidence>
<reference evidence="2" key="1">
    <citation type="journal article" date="2019" name="Int. J. Syst. Evol. Microbiol.">
        <title>The Global Catalogue of Microorganisms (GCM) 10K type strain sequencing project: providing services to taxonomists for standard genome sequencing and annotation.</title>
        <authorList>
            <consortium name="The Broad Institute Genomics Platform"/>
            <consortium name="The Broad Institute Genome Sequencing Center for Infectious Disease"/>
            <person name="Wu L."/>
            <person name="Ma J."/>
        </authorList>
    </citation>
    <scope>NUCLEOTIDE SEQUENCE [LARGE SCALE GENOMIC DNA]</scope>
    <source>
        <strain evidence="2">JCM 10083</strain>
    </source>
</reference>
<keyword evidence="2" id="KW-1185">Reference proteome</keyword>
<proteinExistence type="predicted"/>
<name>A0ABW2SR70_9ACTN</name>
<protein>
    <submittedName>
        <fullName evidence="1">Uncharacterized protein</fullName>
    </submittedName>
</protein>
<organism evidence="1 2">
    <name type="scientific">Streptosporangium amethystogenes subsp. fukuiense</name>
    <dbReference type="NCBI Taxonomy" id="698418"/>
    <lineage>
        <taxon>Bacteria</taxon>
        <taxon>Bacillati</taxon>
        <taxon>Actinomycetota</taxon>
        <taxon>Actinomycetes</taxon>
        <taxon>Streptosporangiales</taxon>
        <taxon>Streptosporangiaceae</taxon>
        <taxon>Streptosporangium</taxon>
    </lineage>
</organism>
<evidence type="ECO:0000313" key="2">
    <source>
        <dbReference type="Proteomes" id="UP001596514"/>
    </source>
</evidence>
<dbReference type="EMBL" id="JBHTEE010000001">
    <property type="protein sequence ID" value="MFC7598507.1"/>
    <property type="molecule type" value="Genomic_DNA"/>
</dbReference>
<dbReference type="Proteomes" id="UP001596514">
    <property type="component" value="Unassembled WGS sequence"/>
</dbReference>
<gene>
    <name evidence="1" type="ORF">ACFQVD_00145</name>
</gene>
<dbReference type="RefSeq" id="WP_343961889.1">
    <property type="nucleotide sequence ID" value="NZ_BAAAGK010000006.1"/>
</dbReference>
<accession>A0ABW2SR70</accession>
<comment type="caution">
    <text evidence="1">The sequence shown here is derived from an EMBL/GenBank/DDBJ whole genome shotgun (WGS) entry which is preliminary data.</text>
</comment>
<sequence>MTTVNTRDEGGELDQQMSFIAAKWLRILYVEVVRYPKSEELTAENRA</sequence>